<dbReference type="EMBL" id="HBUE01280592">
    <property type="protein sequence ID" value="CAG6568789.1"/>
    <property type="molecule type" value="Transcribed_RNA"/>
</dbReference>
<dbReference type="EMBL" id="HBUE01175064">
    <property type="protein sequence ID" value="CAG6517257.1"/>
    <property type="molecule type" value="Transcribed_RNA"/>
</dbReference>
<proteinExistence type="predicted"/>
<dbReference type="EMBL" id="HBUE01175063">
    <property type="protein sequence ID" value="CAG6517255.1"/>
    <property type="molecule type" value="Transcribed_RNA"/>
</dbReference>
<reference evidence="1" key="1">
    <citation type="submission" date="2021-05" db="EMBL/GenBank/DDBJ databases">
        <authorList>
            <person name="Alioto T."/>
            <person name="Alioto T."/>
            <person name="Gomez Garrido J."/>
        </authorList>
    </citation>
    <scope>NUCLEOTIDE SEQUENCE</scope>
</reference>
<dbReference type="EMBL" id="HBUE01280590">
    <property type="protein sequence ID" value="CAG6568784.1"/>
    <property type="molecule type" value="Transcribed_RNA"/>
</dbReference>
<dbReference type="EMBL" id="HBUE01280591">
    <property type="protein sequence ID" value="CAG6568787.1"/>
    <property type="molecule type" value="Transcribed_RNA"/>
</dbReference>
<dbReference type="EMBL" id="HBUE01087641">
    <property type="protein sequence ID" value="CAG6480142.1"/>
    <property type="molecule type" value="Transcribed_RNA"/>
</dbReference>
<sequence>MIYPVWNAPECLATVRSGQRATCVKNQRIPRVAGSSRELGRSANDTTLQGVASSGSSTEVWSADVGPTWLRIPVVGMSIVGCLREVPVTGMLFGRFWYRNVFNVERMIWM</sequence>
<dbReference type="AlphaFoldDB" id="A0A8D8GP02"/>
<organism evidence="1">
    <name type="scientific">Culex pipiens</name>
    <name type="common">House mosquito</name>
    <dbReference type="NCBI Taxonomy" id="7175"/>
    <lineage>
        <taxon>Eukaryota</taxon>
        <taxon>Metazoa</taxon>
        <taxon>Ecdysozoa</taxon>
        <taxon>Arthropoda</taxon>
        <taxon>Hexapoda</taxon>
        <taxon>Insecta</taxon>
        <taxon>Pterygota</taxon>
        <taxon>Neoptera</taxon>
        <taxon>Endopterygota</taxon>
        <taxon>Diptera</taxon>
        <taxon>Nematocera</taxon>
        <taxon>Culicoidea</taxon>
        <taxon>Culicidae</taxon>
        <taxon>Culicinae</taxon>
        <taxon>Culicini</taxon>
        <taxon>Culex</taxon>
        <taxon>Culex</taxon>
    </lineage>
</organism>
<dbReference type="EMBL" id="HBUE01280587">
    <property type="protein sequence ID" value="CAG6568781.1"/>
    <property type="molecule type" value="Transcribed_RNA"/>
</dbReference>
<dbReference type="EMBL" id="HBUE01175069">
    <property type="protein sequence ID" value="CAG6517265.1"/>
    <property type="molecule type" value="Transcribed_RNA"/>
</dbReference>
<dbReference type="EMBL" id="HBUE01280586">
    <property type="protein sequence ID" value="CAG6568779.1"/>
    <property type="molecule type" value="Transcribed_RNA"/>
</dbReference>
<dbReference type="EMBL" id="HBUE01175067">
    <property type="protein sequence ID" value="CAG6517260.1"/>
    <property type="molecule type" value="Transcribed_RNA"/>
</dbReference>
<name>A0A8D8GP02_CULPI</name>
<protein>
    <submittedName>
        <fullName evidence="1">(northern house mosquito) hypothetical protein</fullName>
    </submittedName>
</protein>
<accession>A0A8D8GP02</accession>
<dbReference type="EMBL" id="HBUE01175068">
    <property type="protein sequence ID" value="CAG6517263.1"/>
    <property type="molecule type" value="Transcribed_RNA"/>
</dbReference>
<evidence type="ECO:0000313" key="1">
    <source>
        <dbReference type="EMBL" id="CAG6517257.1"/>
    </source>
</evidence>